<gene>
    <name evidence="2" type="ORF">H8E19_13805</name>
</gene>
<protein>
    <submittedName>
        <fullName evidence="2">Competence/damage-inducible protein A</fullName>
    </submittedName>
</protein>
<dbReference type="PANTHER" id="PTHR13939:SF0">
    <property type="entry name" value="NMN AMIDOHYDROLASE-LIKE PROTEIN YFAY"/>
    <property type="match status" value="1"/>
</dbReference>
<feature type="domain" description="MoaB/Mog" evidence="1">
    <location>
        <begin position="11"/>
        <end position="170"/>
    </location>
</feature>
<dbReference type="CDD" id="cd00885">
    <property type="entry name" value="cinA"/>
    <property type="match status" value="1"/>
</dbReference>
<evidence type="ECO:0000313" key="2">
    <source>
        <dbReference type="EMBL" id="MBC8178475.1"/>
    </source>
</evidence>
<evidence type="ECO:0000313" key="3">
    <source>
        <dbReference type="Proteomes" id="UP000650524"/>
    </source>
</evidence>
<dbReference type="EMBL" id="JACNJD010000283">
    <property type="protein sequence ID" value="MBC8178475.1"/>
    <property type="molecule type" value="Genomic_DNA"/>
</dbReference>
<organism evidence="2 3">
    <name type="scientific">Candidatus Desulfacyla euxinica</name>
    <dbReference type="NCBI Taxonomy" id="2841693"/>
    <lineage>
        <taxon>Bacteria</taxon>
        <taxon>Deltaproteobacteria</taxon>
        <taxon>Candidatus Desulfacyla</taxon>
    </lineage>
</organism>
<proteinExistence type="predicted"/>
<dbReference type="InterPro" id="IPR036425">
    <property type="entry name" value="MoaB/Mog-like_dom_sf"/>
</dbReference>
<sequence length="248" mass="28242">MKSPFAEKTAGIIIIGNEILSGMVQDQNTPFMARQLRQSGIELRQVTVIPDNVEEIARVVMEFSRKYDFVFTSGGLGPTHDDVTIEGVSEAFLVKPVLNTYLANLIHERFGSDLNTEQLKMALVPQGADLIGHEMLRFPLIRYRNVFLYPGVPKLLREKLFVTLQHIEGCPTFYAKIFIDDRESEVAPLLNEVVEDNEETRIGSYLVEDQGQFLLLLTLQSHNKLKLDVTLSDLIDRFPKEKIIRVEH</sequence>
<dbReference type="InterPro" id="IPR050101">
    <property type="entry name" value="CinA"/>
</dbReference>
<reference evidence="2 3" key="1">
    <citation type="submission" date="2020-08" db="EMBL/GenBank/DDBJ databases">
        <title>Bridging the membrane lipid divide: bacteria of the FCB group superphylum have the potential to synthesize archaeal ether lipids.</title>
        <authorList>
            <person name="Villanueva L."/>
            <person name="Von Meijenfeldt F.A.B."/>
            <person name="Westbye A.B."/>
            <person name="Yadav S."/>
            <person name="Hopmans E.C."/>
            <person name="Dutilh B.E."/>
            <person name="Sinninghe Damste J.S."/>
        </authorList>
    </citation>
    <scope>NUCLEOTIDE SEQUENCE [LARGE SCALE GENOMIC DNA]</scope>
    <source>
        <strain evidence="2">NIOZ-UU27</strain>
    </source>
</reference>
<accession>A0A8J6T408</accession>
<dbReference type="InterPro" id="IPR056596">
    <property type="entry name" value="FLAD1_M"/>
</dbReference>
<name>A0A8J6T408_9DELT</name>
<dbReference type="AlphaFoldDB" id="A0A8J6T408"/>
<dbReference type="Pfam" id="PF00994">
    <property type="entry name" value="MoCF_biosynth"/>
    <property type="match status" value="1"/>
</dbReference>
<dbReference type="PANTHER" id="PTHR13939">
    <property type="entry name" value="NICOTINAMIDE-NUCLEOTIDE AMIDOHYDROLASE PNCC"/>
    <property type="match status" value="1"/>
</dbReference>
<dbReference type="Proteomes" id="UP000650524">
    <property type="component" value="Unassembled WGS sequence"/>
</dbReference>
<dbReference type="Gene3D" id="3.40.980.10">
    <property type="entry name" value="MoaB/Mog-like domain"/>
    <property type="match status" value="1"/>
</dbReference>
<dbReference type="Pfam" id="PF24102">
    <property type="entry name" value="FLAD1_M"/>
    <property type="match status" value="1"/>
</dbReference>
<evidence type="ECO:0000259" key="1">
    <source>
        <dbReference type="SMART" id="SM00852"/>
    </source>
</evidence>
<dbReference type="SUPFAM" id="SSF53218">
    <property type="entry name" value="Molybdenum cofactor biosynthesis proteins"/>
    <property type="match status" value="1"/>
</dbReference>
<dbReference type="SMART" id="SM00852">
    <property type="entry name" value="MoCF_biosynth"/>
    <property type="match status" value="1"/>
</dbReference>
<comment type="caution">
    <text evidence="2">The sequence shown here is derived from an EMBL/GenBank/DDBJ whole genome shotgun (WGS) entry which is preliminary data.</text>
</comment>
<dbReference type="InterPro" id="IPR001453">
    <property type="entry name" value="MoaB/Mog_dom"/>
</dbReference>